<keyword evidence="3" id="KW-0813">Transport</keyword>
<keyword evidence="6" id="KW-0811">Translocation</keyword>
<comment type="caution">
    <text evidence="12">The sequence shown here is derived from an EMBL/GenBank/DDBJ whole genome shotgun (WGS) entry which is preliminary data.</text>
</comment>
<name>A0A427YMN1_9TREE</name>
<dbReference type="AlphaFoldDB" id="A0A427YMN1"/>
<evidence type="ECO:0000313" key="13">
    <source>
        <dbReference type="Proteomes" id="UP000279259"/>
    </source>
</evidence>
<evidence type="ECO:0000256" key="9">
    <source>
        <dbReference type="ARBA" id="ARBA00026227"/>
    </source>
</evidence>
<protein>
    <recommendedName>
        <fullName evidence="9">mRNA export factor GLE1</fullName>
    </recommendedName>
    <alternativeName>
        <fullName evidence="10">Nucleoporin GLE1</fullName>
    </alternativeName>
</protein>
<evidence type="ECO:0000256" key="5">
    <source>
        <dbReference type="ARBA" id="ARBA00022927"/>
    </source>
</evidence>
<evidence type="ECO:0000256" key="1">
    <source>
        <dbReference type="ARBA" id="ARBA00004567"/>
    </source>
</evidence>
<evidence type="ECO:0000256" key="2">
    <source>
        <dbReference type="ARBA" id="ARBA00011056"/>
    </source>
</evidence>
<feature type="compositionally biased region" description="Basic and acidic residues" evidence="11">
    <location>
        <begin position="283"/>
        <end position="317"/>
    </location>
</feature>
<dbReference type="InterPro" id="IPR038506">
    <property type="entry name" value="GLE1-like_sf"/>
</dbReference>
<dbReference type="Pfam" id="PF07817">
    <property type="entry name" value="GLE1"/>
    <property type="match status" value="1"/>
</dbReference>
<dbReference type="Proteomes" id="UP000279259">
    <property type="component" value="Unassembled WGS sequence"/>
</dbReference>
<keyword evidence="7" id="KW-0906">Nuclear pore complex</keyword>
<evidence type="ECO:0000256" key="6">
    <source>
        <dbReference type="ARBA" id="ARBA00023010"/>
    </source>
</evidence>
<feature type="region of interest" description="Disordered" evidence="11">
    <location>
        <begin position="277"/>
        <end position="317"/>
    </location>
</feature>
<dbReference type="PANTHER" id="PTHR12960">
    <property type="entry name" value="GLE-1-RELATED"/>
    <property type="match status" value="1"/>
</dbReference>
<dbReference type="EMBL" id="RSCD01000006">
    <property type="protein sequence ID" value="RSH92299.1"/>
    <property type="molecule type" value="Genomic_DNA"/>
</dbReference>
<dbReference type="InterPro" id="IPR012476">
    <property type="entry name" value="GLE1"/>
</dbReference>
<evidence type="ECO:0000256" key="11">
    <source>
        <dbReference type="SAM" id="MobiDB-lite"/>
    </source>
</evidence>
<dbReference type="Gene3D" id="1.25.40.510">
    <property type="entry name" value="GLE1-like"/>
    <property type="match status" value="1"/>
</dbReference>
<dbReference type="OrthoDB" id="420884at2759"/>
<reference evidence="12 13" key="1">
    <citation type="submission" date="2018-11" db="EMBL/GenBank/DDBJ databases">
        <title>Genome sequence of Saitozyma podzolica DSM 27192.</title>
        <authorList>
            <person name="Aliyu H."/>
            <person name="Gorte O."/>
            <person name="Ochsenreither K."/>
        </authorList>
    </citation>
    <scope>NUCLEOTIDE SEQUENCE [LARGE SCALE GENOMIC DNA]</scope>
    <source>
        <strain evidence="12 13">DSM 27192</strain>
    </source>
</reference>
<gene>
    <name evidence="12" type="ORF">EHS25_008714</name>
</gene>
<keyword evidence="13" id="KW-1185">Reference proteome</keyword>
<dbReference type="PANTHER" id="PTHR12960:SF0">
    <property type="entry name" value="MRNA EXPORT FACTOR GLE1"/>
    <property type="match status" value="1"/>
</dbReference>
<evidence type="ECO:0000256" key="10">
    <source>
        <dbReference type="ARBA" id="ARBA00029983"/>
    </source>
</evidence>
<dbReference type="GO" id="GO:0000822">
    <property type="term" value="F:inositol hexakisphosphate binding"/>
    <property type="evidence" value="ECO:0007669"/>
    <property type="project" value="TreeGrafter"/>
</dbReference>
<dbReference type="GO" id="GO:0005543">
    <property type="term" value="F:phospholipid binding"/>
    <property type="evidence" value="ECO:0007669"/>
    <property type="project" value="TreeGrafter"/>
</dbReference>
<dbReference type="GO" id="GO:0016973">
    <property type="term" value="P:poly(A)+ mRNA export from nucleus"/>
    <property type="evidence" value="ECO:0007669"/>
    <property type="project" value="InterPro"/>
</dbReference>
<evidence type="ECO:0000256" key="4">
    <source>
        <dbReference type="ARBA" id="ARBA00022816"/>
    </source>
</evidence>
<dbReference type="GO" id="GO:0015031">
    <property type="term" value="P:protein transport"/>
    <property type="evidence" value="ECO:0007669"/>
    <property type="project" value="UniProtKB-KW"/>
</dbReference>
<dbReference type="GO" id="GO:0005737">
    <property type="term" value="C:cytoplasm"/>
    <property type="evidence" value="ECO:0007669"/>
    <property type="project" value="TreeGrafter"/>
</dbReference>
<comment type="similarity">
    <text evidence="2">Belongs to the GLE1 family.</text>
</comment>
<dbReference type="GO" id="GO:0044614">
    <property type="term" value="C:nuclear pore cytoplasmic filaments"/>
    <property type="evidence" value="ECO:0007669"/>
    <property type="project" value="TreeGrafter"/>
</dbReference>
<accession>A0A427YMN1</accession>
<evidence type="ECO:0000313" key="12">
    <source>
        <dbReference type="EMBL" id="RSH92299.1"/>
    </source>
</evidence>
<dbReference type="GO" id="GO:0031369">
    <property type="term" value="F:translation initiation factor binding"/>
    <property type="evidence" value="ECO:0007669"/>
    <property type="project" value="TreeGrafter"/>
</dbReference>
<dbReference type="STRING" id="1890683.A0A427YMN1"/>
<keyword evidence="4" id="KW-0509">mRNA transport</keyword>
<evidence type="ECO:0000256" key="8">
    <source>
        <dbReference type="ARBA" id="ARBA00023242"/>
    </source>
</evidence>
<proteinExistence type="inferred from homology"/>
<feature type="region of interest" description="Disordered" evidence="11">
    <location>
        <begin position="24"/>
        <end position="45"/>
    </location>
</feature>
<keyword evidence="8" id="KW-0539">Nucleus</keyword>
<organism evidence="12 13">
    <name type="scientific">Saitozyma podzolica</name>
    <dbReference type="NCBI Taxonomy" id="1890683"/>
    <lineage>
        <taxon>Eukaryota</taxon>
        <taxon>Fungi</taxon>
        <taxon>Dikarya</taxon>
        <taxon>Basidiomycota</taxon>
        <taxon>Agaricomycotina</taxon>
        <taxon>Tremellomycetes</taxon>
        <taxon>Tremellales</taxon>
        <taxon>Trimorphomycetaceae</taxon>
        <taxon>Saitozyma</taxon>
    </lineage>
</organism>
<comment type="subcellular location">
    <subcellularLocation>
        <location evidence="1">Nucleus</location>
        <location evidence="1">Nuclear pore complex</location>
    </subcellularLocation>
</comment>
<evidence type="ECO:0000256" key="3">
    <source>
        <dbReference type="ARBA" id="ARBA00022448"/>
    </source>
</evidence>
<evidence type="ECO:0000256" key="7">
    <source>
        <dbReference type="ARBA" id="ARBA00023132"/>
    </source>
</evidence>
<sequence>MRFAVPDSDSDDLVSLDLSYLSDTSEGEYDDLPGPSERGGPRSHLGKTIRAYIDSSASESELEMNSEDEVDLLGGGWGVIRESKPKTKSNTWREPKSQTKLSSIRVKTRLFTPKTSWKGKAKAEPSISDLLIEELTEYDDWLKITEESVWREGQAQARDRRSALWEIVTNARAEMRENQGMKATREEEEMRRMLEAMEIRQHREKEEEAQQFAEREKRLWENIDAAIREAERKEADANAAVLEAERRKKAEEDAKIAAREKAVLAVKAEAERRVQEAAAQSRAKKDAEEAEQRRAAEAKQAEDADAAAKLRAADEKEQTAAEWRARVEVQKRMKEAVIEPFKQGAVEGKAEIRKAMRLMTRGLGQVVNTKSSIVRVTEDIQGILNTYLPSPPTPASPIILDQRPPVAYCYLLSHLSKALIKQAEHEIAANTDAAFPLGRIVVGLLLRGHAAFGEVLFARLVKKCPWVVPYYPSRQPNQPREEYEKSTGRGSDESVSDYIIRMGGILTLYFSIVQTSLGSMVTSIPVAPTPDQLPVLIIPPLRVPASWTWLSNMLRGPLISAPPAAHLLATWINIAGPEVIRVYGHRQVEKIMEAMYREGLEGGRIKGNAESERQKLGLAIEGWRDVGETDARKWG</sequence>
<keyword evidence="5" id="KW-0653">Protein transport</keyword>